<reference evidence="3" key="1">
    <citation type="submission" date="2015-01" db="EMBL/GenBank/DDBJ databases">
        <authorList>
            <person name="Manzoor Shahid"/>
            <person name="Zubair Saima"/>
        </authorList>
    </citation>
    <scope>NUCLEOTIDE SEQUENCE [LARGE SCALE GENOMIC DNA]</scope>
    <source>
        <strain evidence="3">Sp3</strain>
    </source>
</reference>
<sequence length="205" mass="22410">MLLNISLLTALSKLPHKVLDIRQQYGSTLIEVLAAIVIMAVVSLSMINLFTCGTLFVATASQDINALNRAQEVLEEIKAIKNSQRGFALGGDSNSIALDGEGVDFSGEYMVALTDGVGAGQIRKIAGFDPSSGRAIVEPCWVVPPVPQETTYLLLRDRPYRDNLRIIAADSAFNLHKVTVIFIKQNGQDGEESREISLTTEKCWW</sequence>
<evidence type="ECO:0000313" key="2">
    <source>
        <dbReference type="EMBL" id="CEO90029.1"/>
    </source>
</evidence>
<organism evidence="2 3">
    <name type="scientific">Syntrophaceticus schinkii</name>
    <dbReference type="NCBI Taxonomy" id="499207"/>
    <lineage>
        <taxon>Bacteria</taxon>
        <taxon>Bacillati</taxon>
        <taxon>Bacillota</taxon>
        <taxon>Clostridia</taxon>
        <taxon>Thermoanaerobacterales</taxon>
        <taxon>Thermoanaerobacterales Family III. Incertae Sedis</taxon>
        <taxon>Syntrophaceticus</taxon>
    </lineage>
</organism>
<keyword evidence="3" id="KW-1185">Reference proteome</keyword>
<dbReference type="RefSeq" id="WP_044665851.1">
    <property type="nucleotide sequence ID" value="NZ_CDRZ01000270.1"/>
</dbReference>
<dbReference type="Pfam" id="PF07963">
    <property type="entry name" value="N_methyl"/>
    <property type="match status" value="1"/>
</dbReference>
<evidence type="ECO:0000256" key="1">
    <source>
        <dbReference type="SAM" id="Phobius"/>
    </source>
</evidence>
<protein>
    <recommendedName>
        <fullName evidence="4">Prepilin-type N-terminal cleavage/methylation domain-containing protein</fullName>
    </recommendedName>
</protein>
<keyword evidence="1" id="KW-1133">Transmembrane helix</keyword>
<proteinExistence type="predicted"/>
<accession>A0A0B7MHB3</accession>
<dbReference type="Proteomes" id="UP000046155">
    <property type="component" value="Unassembled WGS sequence"/>
</dbReference>
<keyword evidence="1" id="KW-0812">Transmembrane</keyword>
<feature type="transmembrane region" description="Helical" evidence="1">
    <location>
        <begin position="32"/>
        <end position="58"/>
    </location>
</feature>
<dbReference type="InterPro" id="IPR012902">
    <property type="entry name" value="N_methyl_site"/>
</dbReference>
<name>A0A0B7MHB3_9FIRM</name>
<gene>
    <name evidence="2" type="ORF">SSCH_700016</name>
</gene>
<keyword evidence="1" id="KW-0472">Membrane</keyword>
<dbReference type="AlphaFoldDB" id="A0A0B7MHB3"/>
<dbReference type="EMBL" id="CDRZ01000270">
    <property type="protein sequence ID" value="CEO90029.1"/>
    <property type="molecule type" value="Genomic_DNA"/>
</dbReference>
<evidence type="ECO:0000313" key="3">
    <source>
        <dbReference type="Proteomes" id="UP000046155"/>
    </source>
</evidence>
<evidence type="ECO:0008006" key="4">
    <source>
        <dbReference type="Google" id="ProtNLM"/>
    </source>
</evidence>